<reference evidence="2 3" key="1">
    <citation type="submission" date="2016-04" db="EMBL/GenBank/DDBJ databases">
        <title>Evolutionary innovation and constraint leading to complex multicellularity in the Ascomycota.</title>
        <authorList>
            <person name="Cisse O."/>
            <person name="Nguyen A."/>
            <person name="Hewitt D.A."/>
            <person name="Jedd G."/>
            <person name="Stajich J.E."/>
        </authorList>
    </citation>
    <scope>NUCLEOTIDE SEQUENCE [LARGE SCALE GENOMIC DNA]</scope>
    <source>
        <strain evidence="2 3">DAH-3</strain>
    </source>
</reference>
<accession>A0A1U7LN20</accession>
<evidence type="ECO:0000313" key="2">
    <source>
        <dbReference type="EMBL" id="OLL23942.1"/>
    </source>
</evidence>
<comment type="caution">
    <text evidence="2">The sequence shown here is derived from an EMBL/GenBank/DDBJ whole genome shotgun (WGS) entry which is preliminary data.</text>
</comment>
<protein>
    <submittedName>
        <fullName evidence="2">Uncharacterized protein</fullName>
    </submittedName>
</protein>
<dbReference type="AlphaFoldDB" id="A0A1U7LN20"/>
<dbReference type="Proteomes" id="UP000186594">
    <property type="component" value="Unassembled WGS sequence"/>
</dbReference>
<name>A0A1U7LN20_NEOID</name>
<gene>
    <name evidence="2" type="ORF">NEOLI_005234</name>
</gene>
<organism evidence="2 3">
    <name type="scientific">Neolecta irregularis (strain DAH-3)</name>
    <dbReference type="NCBI Taxonomy" id="1198029"/>
    <lineage>
        <taxon>Eukaryota</taxon>
        <taxon>Fungi</taxon>
        <taxon>Dikarya</taxon>
        <taxon>Ascomycota</taxon>
        <taxon>Taphrinomycotina</taxon>
        <taxon>Neolectales</taxon>
        <taxon>Neolectaceae</taxon>
        <taxon>Neolecta</taxon>
    </lineage>
</organism>
<dbReference type="EMBL" id="LXFE01001078">
    <property type="protein sequence ID" value="OLL23942.1"/>
    <property type="molecule type" value="Genomic_DNA"/>
</dbReference>
<keyword evidence="3" id="KW-1185">Reference proteome</keyword>
<proteinExistence type="predicted"/>
<feature type="region of interest" description="Disordered" evidence="1">
    <location>
        <begin position="76"/>
        <end position="99"/>
    </location>
</feature>
<sequence length="99" mass="9781">MAPVPIEDLYEISDIVLLAVDAIVGEPGVLPQIAAQDGGKGVCFCLGGFDGAAGVEEGGGGLCVWVYGLGPAEQQGRAGVVGGDDPEGAGVVLDEPEEA</sequence>
<evidence type="ECO:0000256" key="1">
    <source>
        <dbReference type="SAM" id="MobiDB-lite"/>
    </source>
</evidence>
<evidence type="ECO:0000313" key="3">
    <source>
        <dbReference type="Proteomes" id="UP000186594"/>
    </source>
</evidence>